<keyword evidence="4 7" id="KW-1133">Transmembrane helix</keyword>
<dbReference type="Proteomes" id="UP000570003">
    <property type="component" value="Unassembled WGS sequence"/>
</dbReference>
<name>A0AA44DC03_STRE0</name>
<keyword evidence="5 7" id="KW-0472">Membrane</keyword>
<feature type="region of interest" description="Disordered" evidence="6">
    <location>
        <begin position="382"/>
        <end position="431"/>
    </location>
</feature>
<feature type="transmembrane region" description="Helical" evidence="7">
    <location>
        <begin position="118"/>
        <end position="135"/>
    </location>
</feature>
<dbReference type="PANTHER" id="PTHR33885">
    <property type="entry name" value="PHAGE SHOCK PROTEIN C"/>
    <property type="match status" value="1"/>
</dbReference>
<feature type="transmembrane region" description="Helical" evidence="7">
    <location>
        <begin position="45"/>
        <end position="72"/>
    </location>
</feature>
<feature type="domain" description="Phage shock protein PspC N-terminal" evidence="8">
    <location>
        <begin position="19"/>
        <end position="72"/>
    </location>
</feature>
<protein>
    <submittedName>
        <fullName evidence="9">PspC domain-containing protein</fullName>
    </submittedName>
</protein>
<sequence length="449" mass="44944">MTSATSASPEAPATSQHPPLRRMLRQRVVAGVCGGLGRHFDLDPVVFRVVTGVLAAAGGTGLIFYGFAWLCVTADGEDESEARRLLTGRVGGASLVAVLTALVGCGLFLSMAGGNGGVISFAVLLACATGGAAVWSQRRRLTGAGEAAAAAHPAGPDAPPETKAPPLPVVPSWWRDPIVKDGSTGPVPLGYLWGPADGPHAGLREDPHRAWGAVPGAPPRTAAAPGGRRSLSGLILLLAAVAGYAGTAAAWDGHPLGVSLQFGFGAALAVFALGLVVSSFLGRTGFVTVLMTVVTALLLAGASAIPSQIDTVWTRAEWAPASLGDLRPRYALGSGVGSLDLSALDVPRGRTVGVAAEVGAGRLAVTVPAGVTVRARAQAGLGDIRLPGPPATGSASDRPKPASGGDPKVAADLDVTRTVSPPPGAAPGGTLELDLRIGVGRVEVVRAAS</sequence>
<comment type="subcellular location">
    <subcellularLocation>
        <location evidence="1">Cell membrane</location>
        <topology evidence="1">Single-pass membrane protein</topology>
    </subcellularLocation>
</comment>
<dbReference type="RefSeq" id="WP_168437840.1">
    <property type="nucleotide sequence ID" value="NZ_JAAXOU010000030.1"/>
</dbReference>
<dbReference type="InterPro" id="IPR052027">
    <property type="entry name" value="PspC"/>
</dbReference>
<evidence type="ECO:0000256" key="7">
    <source>
        <dbReference type="SAM" id="Phobius"/>
    </source>
</evidence>
<feature type="transmembrane region" description="Helical" evidence="7">
    <location>
        <begin position="93"/>
        <end position="112"/>
    </location>
</feature>
<evidence type="ECO:0000259" key="8">
    <source>
        <dbReference type="Pfam" id="PF04024"/>
    </source>
</evidence>
<feature type="transmembrane region" description="Helical" evidence="7">
    <location>
        <begin position="230"/>
        <end position="251"/>
    </location>
</feature>
<comment type="caution">
    <text evidence="9">The sequence shown here is derived from an EMBL/GenBank/DDBJ whole genome shotgun (WGS) entry which is preliminary data.</text>
</comment>
<gene>
    <name evidence="9" type="ORF">HGA06_05185</name>
</gene>
<dbReference type="PANTHER" id="PTHR33885:SF3">
    <property type="entry name" value="PHAGE SHOCK PROTEIN C"/>
    <property type="match status" value="1"/>
</dbReference>
<evidence type="ECO:0000313" key="9">
    <source>
        <dbReference type="EMBL" id="NKY13590.1"/>
    </source>
</evidence>
<keyword evidence="2" id="KW-1003">Cell membrane</keyword>
<organism evidence="9 10">
    <name type="scientific">Streptomyces somaliensis (strain ATCC 33201 / DSM 40738 / JCM 12659 / KCTC 9044 / NCTC 11332 / NRRL B-12077 / IP 733)</name>
    <dbReference type="NCBI Taxonomy" id="1134445"/>
    <lineage>
        <taxon>Bacteria</taxon>
        <taxon>Bacillati</taxon>
        <taxon>Actinomycetota</taxon>
        <taxon>Actinomycetes</taxon>
        <taxon>Kitasatosporales</taxon>
        <taxon>Streptomycetaceae</taxon>
        <taxon>Streptomyces</taxon>
    </lineage>
</organism>
<feature type="transmembrane region" description="Helical" evidence="7">
    <location>
        <begin position="284"/>
        <end position="305"/>
    </location>
</feature>
<accession>A0AA44DC03</accession>
<dbReference type="EMBL" id="JAAXOU010000030">
    <property type="protein sequence ID" value="NKY13590.1"/>
    <property type="molecule type" value="Genomic_DNA"/>
</dbReference>
<feature type="transmembrane region" description="Helical" evidence="7">
    <location>
        <begin position="257"/>
        <end position="277"/>
    </location>
</feature>
<dbReference type="AlphaFoldDB" id="A0AA44DC03"/>
<dbReference type="GO" id="GO:0005886">
    <property type="term" value="C:plasma membrane"/>
    <property type="evidence" value="ECO:0007669"/>
    <property type="project" value="UniProtKB-SubCell"/>
</dbReference>
<evidence type="ECO:0000256" key="4">
    <source>
        <dbReference type="ARBA" id="ARBA00022989"/>
    </source>
</evidence>
<evidence type="ECO:0000313" key="10">
    <source>
        <dbReference type="Proteomes" id="UP000570003"/>
    </source>
</evidence>
<proteinExistence type="predicted"/>
<dbReference type="InterPro" id="IPR007168">
    <property type="entry name" value="Phageshock_PspC_N"/>
</dbReference>
<evidence type="ECO:0000256" key="5">
    <source>
        <dbReference type="ARBA" id="ARBA00023136"/>
    </source>
</evidence>
<dbReference type="Pfam" id="PF04024">
    <property type="entry name" value="PspC"/>
    <property type="match status" value="1"/>
</dbReference>
<keyword evidence="3 7" id="KW-0812">Transmembrane</keyword>
<evidence type="ECO:0000256" key="1">
    <source>
        <dbReference type="ARBA" id="ARBA00004162"/>
    </source>
</evidence>
<reference evidence="9 10" key="1">
    <citation type="submission" date="2020-04" db="EMBL/GenBank/DDBJ databases">
        <title>MicrobeNet Type strains.</title>
        <authorList>
            <person name="Nicholson A.C."/>
        </authorList>
    </citation>
    <scope>NUCLEOTIDE SEQUENCE [LARGE SCALE GENOMIC DNA]</scope>
    <source>
        <strain evidence="9 10">DSM 40738</strain>
    </source>
</reference>
<evidence type="ECO:0000256" key="2">
    <source>
        <dbReference type="ARBA" id="ARBA00022475"/>
    </source>
</evidence>
<evidence type="ECO:0000256" key="6">
    <source>
        <dbReference type="SAM" id="MobiDB-lite"/>
    </source>
</evidence>
<keyword evidence="10" id="KW-1185">Reference proteome</keyword>
<evidence type="ECO:0000256" key="3">
    <source>
        <dbReference type="ARBA" id="ARBA00022692"/>
    </source>
</evidence>